<dbReference type="AlphaFoldDB" id="A0A1I2BT39"/>
<dbReference type="InterPro" id="IPR018540">
    <property type="entry name" value="Spo0E-like"/>
</dbReference>
<dbReference type="GO" id="GO:0046983">
    <property type="term" value="F:protein dimerization activity"/>
    <property type="evidence" value="ECO:0007669"/>
    <property type="project" value="InterPro"/>
</dbReference>
<dbReference type="InterPro" id="IPR036638">
    <property type="entry name" value="HLH_DNA-bd_sf"/>
</dbReference>
<protein>
    <submittedName>
        <fullName evidence="1">Spo0E like sporulation regulatory protein</fullName>
    </submittedName>
</protein>
<proteinExistence type="predicted"/>
<dbReference type="InterPro" id="IPR037208">
    <property type="entry name" value="Spo0E-like_sf"/>
</dbReference>
<dbReference type="EMBL" id="FOMT01000003">
    <property type="protein sequence ID" value="SFE58523.1"/>
    <property type="molecule type" value="Genomic_DNA"/>
</dbReference>
<dbReference type="Proteomes" id="UP000198855">
    <property type="component" value="Unassembled WGS sequence"/>
</dbReference>
<keyword evidence="2" id="KW-1185">Reference proteome</keyword>
<reference evidence="2" key="1">
    <citation type="submission" date="2016-10" db="EMBL/GenBank/DDBJ databases">
        <authorList>
            <person name="Varghese N."/>
            <person name="Submissions S."/>
        </authorList>
    </citation>
    <scope>NUCLEOTIDE SEQUENCE [LARGE SCALE GENOMIC DNA]</scope>
    <source>
        <strain evidence="2">CGMCC 1.10784</strain>
    </source>
</reference>
<dbReference type="STRING" id="1045775.SAMN05216378_3628"/>
<evidence type="ECO:0000313" key="2">
    <source>
        <dbReference type="Proteomes" id="UP000198855"/>
    </source>
</evidence>
<gene>
    <name evidence="1" type="ORF">SAMN05216378_3628</name>
</gene>
<dbReference type="Gene3D" id="4.10.280.10">
    <property type="entry name" value="Helix-loop-helix DNA-binding domain"/>
    <property type="match status" value="1"/>
</dbReference>
<dbReference type="SUPFAM" id="SSF140500">
    <property type="entry name" value="BAS1536-like"/>
    <property type="match status" value="1"/>
</dbReference>
<name>A0A1I2BT39_9BACL</name>
<organism evidence="1 2">
    <name type="scientific">Paenibacillus catalpae</name>
    <dbReference type="NCBI Taxonomy" id="1045775"/>
    <lineage>
        <taxon>Bacteria</taxon>
        <taxon>Bacillati</taxon>
        <taxon>Bacillota</taxon>
        <taxon>Bacilli</taxon>
        <taxon>Bacillales</taxon>
        <taxon>Paenibacillaceae</taxon>
        <taxon>Paenibacillus</taxon>
    </lineage>
</organism>
<evidence type="ECO:0000313" key="1">
    <source>
        <dbReference type="EMBL" id="SFE58523.1"/>
    </source>
</evidence>
<dbReference type="GO" id="GO:0043937">
    <property type="term" value="P:regulation of sporulation"/>
    <property type="evidence" value="ECO:0007669"/>
    <property type="project" value="InterPro"/>
</dbReference>
<dbReference type="Pfam" id="PF09388">
    <property type="entry name" value="SpoOE-like"/>
    <property type="match status" value="1"/>
</dbReference>
<accession>A0A1I2BT39</accession>
<sequence>MLLDLNAHRNTEICCGGYFVNRKTQINQAIERKREEMHQVCNRHGLSSLLVLQKSRELDMLLNQYKKVQL</sequence>